<dbReference type="RefSeq" id="WP_132858960.1">
    <property type="nucleotide sequence ID" value="NZ_SMGR01000001.1"/>
</dbReference>
<dbReference type="EMBL" id="SMGR01000001">
    <property type="protein sequence ID" value="TCL08871.1"/>
    <property type="molecule type" value="Genomic_DNA"/>
</dbReference>
<dbReference type="Proteomes" id="UP000295673">
    <property type="component" value="Unassembled WGS sequence"/>
</dbReference>
<feature type="transmembrane region" description="Helical" evidence="1">
    <location>
        <begin position="177"/>
        <end position="197"/>
    </location>
</feature>
<protein>
    <submittedName>
        <fullName evidence="2">OpgC protein</fullName>
    </submittedName>
</protein>
<feature type="transmembrane region" description="Helical" evidence="1">
    <location>
        <begin position="209"/>
        <end position="232"/>
    </location>
</feature>
<keyword evidence="3" id="KW-1185">Reference proteome</keyword>
<sequence>MRFDLLDGVRGHLLFMMMLAHLAAQPGMSYLYDVHHTRIIQLLDAEFLVFLSGLLVGILYVTKFRTPERLGTFLGQRINKIYAYYLLSAGPFLIFILMERAGPIAYLFGLGEVAVLQNGGAYSDILPIYIVCFTLLWAGRWLLRWRAPWLLLVPSGALYAVSLFDYGGGIFGWGQRYLVFDLVAWQFLFCIAFVCGYKFRAVLDWINGLSPRAFGLLFVVTAIAALGQRWAFVYPPVGSLPADVADNWPRMHLHPVHVLRTLAVVAFVTVAMTRSMRGTGWVTRVLRWYFSLPLLRYCGIWAIQMFVIHVYLIAGFTYVRPSLNGQEALWLAVVAQAVFMALPWLIHKAVLLPLFVKRSNA</sequence>
<feature type="transmembrane region" description="Helical" evidence="1">
    <location>
        <begin position="294"/>
        <end position="316"/>
    </location>
</feature>
<comment type="caution">
    <text evidence="2">The sequence shown here is derived from an EMBL/GenBank/DDBJ whole genome shotgun (WGS) entry which is preliminary data.</text>
</comment>
<dbReference type="Pfam" id="PF10129">
    <property type="entry name" value="OpgC_C"/>
    <property type="match status" value="1"/>
</dbReference>
<dbReference type="OrthoDB" id="9775975at2"/>
<dbReference type="AlphaFoldDB" id="A0A4R1NMB5"/>
<reference evidence="2 3" key="1">
    <citation type="submission" date="2019-03" db="EMBL/GenBank/DDBJ databases">
        <title>Genomic Encyclopedia of Archaeal and Bacterial Type Strains, Phase II (KMG-II): from individual species to whole genera.</title>
        <authorList>
            <person name="Goeker M."/>
        </authorList>
    </citation>
    <scope>NUCLEOTIDE SEQUENCE [LARGE SCALE GENOMIC DNA]</scope>
    <source>
        <strain evidence="2 3">DSM 26433</strain>
    </source>
</reference>
<gene>
    <name evidence="2" type="ORF">BXY66_0912</name>
</gene>
<evidence type="ECO:0000256" key="1">
    <source>
        <dbReference type="SAM" id="Phobius"/>
    </source>
</evidence>
<dbReference type="PANTHER" id="PTHR38592:SF3">
    <property type="entry name" value="BLL4819 PROTEIN"/>
    <property type="match status" value="1"/>
</dbReference>
<feature type="transmembrane region" description="Helical" evidence="1">
    <location>
        <begin position="328"/>
        <end position="356"/>
    </location>
</feature>
<dbReference type="InterPro" id="IPR014550">
    <property type="entry name" value="UCP028704_OpgC"/>
</dbReference>
<evidence type="ECO:0000313" key="3">
    <source>
        <dbReference type="Proteomes" id="UP000295673"/>
    </source>
</evidence>
<feature type="transmembrane region" description="Helical" evidence="1">
    <location>
        <begin position="126"/>
        <end position="143"/>
    </location>
</feature>
<evidence type="ECO:0000313" key="2">
    <source>
        <dbReference type="EMBL" id="TCL08871.1"/>
    </source>
</evidence>
<keyword evidence="1" id="KW-1133">Transmembrane helix</keyword>
<feature type="transmembrane region" description="Helical" evidence="1">
    <location>
        <begin position="82"/>
        <end position="106"/>
    </location>
</feature>
<feature type="transmembrane region" description="Helical" evidence="1">
    <location>
        <begin position="12"/>
        <end position="32"/>
    </location>
</feature>
<keyword evidence="1" id="KW-0812">Transmembrane</keyword>
<keyword evidence="1" id="KW-0472">Membrane</keyword>
<name>A0A4R1NMB5_9RHOB</name>
<proteinExistence type="predicted"/>
<feature type="transmembrane region" description="Helical" evidence="1">
    <location>
        <begin position="150"/>
        <end position="171"/>
    </location>
</feature>
<organism evidence="2 3">
    <name type="scientific">Shimia isoporae</name>
    <dbReference type="NCBI Taxonomy" id="647720"/>
    <lineage>
        <taxon>Bacteria</taxon>
        <taxon>Pseudomonadati</taxon>
        <taxon>Pseudomonadota</taxon>
        <taxon>Alphaproteobacteria</taxon>
        <taxon>Rhodobacterales</taxon>
        <taxon>Roseobacteraceae</taxon>
    </lineage>
</organism>
<feature type="transmembrane region" description="Helical" evidence="1">
    <location>
        <begin position="252"/>
        <end position="273"/>
    </location>
</feature>
<feature type="transmembrane region" description="Helical" evidence="1">
    <location>
        <begin position="38"/>
        <end position="61"/>
    </location>
</feature>
<accession>A0A4R1NMB5</accession>
<dbReference type="PANTHER" id="PTHR38592">
    <property type="entry name" value="BLL4819 PROTEIN"/>
    <property type="match status" value="1"/>
</dbReference>